<dbReference type="EMBL" id="JAGQLH010000129">
    <property type="protein sequence ID" value="MCA9386333.1"/>
    <property type="molecule type" value="Genomic_DNA"/>
</dbReference>
<dbReference type="InterPro" id="IPR029044">
    <property type="entry name" value="Nucleotide-diphossugar_trans"/>
</dbReference>
<evidence type="ECO:0000313" key="2">
    <source>
        <dbReference type="EMBL" id="MCA9386333.1"/>
    </source>
</evidence>
<organism evidence="2 3">
    <name type="scientific">Candidatus Dojkabacteria bacterium</name>
    <dbReference type="NCBI Taxonomy" id="2099670"/>
    <lineage>
        <taxon>Bacteria</taxon>
        <taxon>Candidatus Dojkabacteria</taxon>
    </lineage>
</organism>
<reference evidence="2" key="1">
    <citation type="submission" date="2020-04" db="EMBL/GenBank/DDBJ databases">
        <authorList>
            <person name="Zhang T."/>
        </authorList>
    </citation>
    <scope>NUCLEOTIDE SEQUENCE</scope>
    <source>
        <strain evidence="2">HKST-UBA11</strain>
    </source>
</reference>
<reference evidence="2" key="2">
    <citation type="journal article" date="2021" name="Microbiome">
        <title>Successional dynamics and alternative stable states in a saline activated sludge microbial community over 9 years.</title>
        <authorList>
            <person name="Wang Y."/>
            <person name="Ye J."/>
            <person name="Ju F."/>
            <person name="Liu L."/>
            <person name="Boyd J.A."/>
            <person name="Deng Y."/>
            <person name="Parks D.H."/>
            <person name="Jiang X."/>
            <person name="Yin X."/>
            <person name="Woodcroft B.J."/>
            <person name="Tyson G.W."/>
            <person name="Hugenholtz P."/>
            <person name="Polz M.F."/>
            <person name="Zhang T."/>
        </authorList>
    </citation>
    <scope>NUCLEOTIDE SEQUENCE</scope>
    <source>
        <strain evidence="2">HKST-UBA11</strain>
    </source>
</reference>
<comment type="caution">
    <text evidence="2">The sequence shown here is derived from an EMBL/GenBank/DDBJ whole genome shotgun (WGS) entry which is preliminary data.</text>
</comment>
<dbReference type="Proteomes" id="UP000754563">
    <property type="component" value="Unassembled WGS sequence"/>
</dbReference>
<dbReference type="Pfam" id="PF00535">
    <property type="entry name" value="Glycos_transf_2"/>
    <property type="match status" value="1"/>
</dbReference>
<evidence type="ECO:0000313" key="3">
    <source>
        <dbReference type="Proteomes" id="UP000754563"/>
    </source>
</evidence>
<proteinExistence type="predicted"/>
<name>A0A955L958_9BACT</name>
<protein>
    <submittedName>
        <fullName evidence="2">Glycosyltransferase family 2 protein</fullName>
    </submittedName>
</protein>
<feature type="domain" description="Glycosyltransferase 2-like" evidence="1">
    <location>
        <begin position="96"/>
        <end position="208"/>
    </location>
</feature>
<dbReference type="CDD" id="cd00761">
    <property type="entry name" value="Glyco_tranf_GTA_type"/>
    <property type="match status" value="1"/>
</dbReference>
<dbReference type="Gene3D" id="3.90.550.10">
    <property type="entry name" value="Spore Coat Polysaccharide Biosynthesis Protein SpsA, Chain A"/>
    <property type="match status" value="1"/>
</dbReference>
<dbReference type="AlphaFoldDB" id="A0A955L958"/>
<dbReference type="SUPFAM" id="SSF53448">
    <property type="entry name" value="Nucleotide-diphospho-sugar transferases"/>
    <property type="match status" value="1"/>
</dbReference>
<gene>
    <name evidence="2" type="ORF">KC717_06840</name>
</gene>
<sequence length="356" mass="40394">MDEKYYWSREPNDDEVNSLIELAQRKKSKLLLEYLARYIRNDFLQNEFGFEMSQWESPRSFDVAIGSEYDPLVGKIRRHEHQLEKMGHGDCQQIVILVPAYNEEKSLPLLLDSIQRQVVDDPVTVIVSDNGSSDSTLPISIERGANVVCSGVPGCCPTRRAGLDYLMRTELFSRPQDTIIIQIDADSELLGEGFLASVSKHYKDNPDCLISVGPSEYIIGTSIIDTGKAYRKFFGKPTLGERLMALGYDPEGIFGKGEKHPKLLIGGNTVYRGTIFRNRKNLYPNKNIWEAYYMSIALQQDVPPSRITFLPEQRVRQSTRGVVLKDGMYDIPPYKTSMLGEDQTILYAMRMLGISQ</sequence>
<accession>A0A955L958</accession>
<dbReference type="InterPro" id="IPR001173">
    <property type="entry name" value="Glyco_trans_2-like"/>
</dbReference>
<evidence type="ECO:0000259" key="1">
    <source>
        <dbReference type="Pfam" id="PF00535"/>
    </source>
</evidence>